<comment type="similarity">
    <text evidence="1 4">Belongs to the universal ribosomal protein uL23 family.</text>
</comment>
<dbReference type="NCBIfam" id="NF004363">
    <property type="entry name" value="PRK05738.2-4"/>
    <property type="match status" value="1"/>
</dbReference>
<dbReference type="GO" id="GO:0003735">
    <property type="term" value="F:structural constituent of ribosome"/>
    <property type="evidence" value="ECO:0007669"/>
    <property type="project" value="InterPro"/>
</dbReference>
<evidence type="ECO:0000256" key="2">
    <source>
        <dbReference type="ARBA" id="ARBA00022980"/>
    </source>
</evidence>
<keyword evidence="3 4" id="KW-0687">Ribonucleoprotein</keyword>
<comment type="subunit">
    <text evidence="4">Part of the 50S ribosomal subunit. Contacts protein L29, and trigger factor when it is bound to the ribosome.</text>
</comment>
<proteinExistence type="inferred from homology"/>
<comment type="function">
    <text evidence="4">One of the early assembly proteins it binds 23S rRNA. One of the proteins that surrounds the polypeptide exit tunnel on the outside of the ribosome. Forms the main docking site for trigger factor binding to the ribosome.</text>
</comment>
<sequence length="103" mass="11369">MRLTNVIEKPIITEKGVHMTGMDRYVFKVSKAASKGAIANAVNDMFGVDVLDVRTMIIPGKKRRIRGAKGFMKTQGWKKAIVRVKSGQKIDMFSSLIGGEGKK</sequence>
<evidence type="ECO:0000256" key="4">
    <source>
        <dbReference type="HAMAP-Rule" id="MF_01369"/>
    </source>
</evidence>
<comment type="caution">
    <text evidence="5">The sequence shown here is derived from an EMBL/GenBank/DDBJ whole genome shotgun (WGS) entry which is preliminary data.</text>
</comment>
<dbReference type="Pfam" id="PF00276">
    <property type="entry name" value="Ribosomal_L23"/>
    <property type="match status" value="1"/>
</dbReference>
<dbReference type="InterPro" id="IPR012677">
    <property type="entry name" value="Nucleotide-bd_a/b_plait_sf"/>
</dbReference>
<accession>A0A1F4UQL8</accession>
<evidence type="ECO:0000313" key="6">
    <source>
        <dbReference type="Proteomes" id="UP000176608"/>
    </source>
</evidence>
<dbReference type="Proteomes" id="UP000176608">
    <property type="component" value="Unassembled WGS sequence"/>
</dbReference>
<keyword evidence="4" id="KW-0694">RNA-binding</keyword>
<dbReference type="GO" id="GO:0005840">
    <property type="term" value="C:ribosome"/>
    <property type="evidence" value="ECO:0007669"/>
    <property type="project" value="UniProtKB-KW"/>
</dbReference>
<evidence type="ECO:0000256" key="3">
    <source>
        <dbReference type="ARBA" id="ARBA00023274"/>
    </source>
</evidence>
<keyword evidence="4" id="KW-0699">rRNA-binding</keyword>
<dbReference type="GO" id="GO:1990904">
    <property type="term" value="C:ribonucleoprotein complex"/>
    <property type="evidence" value="ECO:0007669"/>
    <property type="project" value="UniProtKB-KW"/>
</dbReference>
<dbReference type="EMBL" id="MEVA01000016">
    <property type="protein sequence ID" value="OGC47267.1"/>
    <property type="molecule type" value="Genomic_DNA"/>
</dbReference>
<dbReference type="SUPFAM" id="SSF54189">
    <property type="entry name" value="Ribosomal proteins S24e, L23 and L15e"/>
    <property type="match status" value="1"/>
</dbReference>
<keyword evidence="2 4" id="KW-0689">Ribosomal protein</keyword>
<dbReference type="HAMAP" id="MF_01369_B">
    <property type="entry name" value="Ribosomal_uL23_B"/>
    <property type="match status" value="1"/>
</dbReference>
<dbReference type="PANTHER" id="PTHR11620">
    <property type="entry name" value="60S RIBOSOMAL PROTEIN L23A"/>
    <property type="match status" value="1"/>
</dbReference>
<gene>
    <name evidence="4" type="primary">rplW</name>
    <name evidence="5" type="ORF">A2886_01295</name>
</gene>
<dbReference type="InterPro" id="IPR012678">
    <property type="entry name" value="Ribosomal_uL23/eL15/eS24_sf"/>
</dbReference>
<evidence type="ECO:0000313" key="5">
    <source>
        <dbReference type="EMBL" id="OGC47267.1"/>
    </source>
</evidence>
<reference evidence="5 6" key="1">
    <citation type="journal article" date="2016" name="Nat. Commun.">
        <title>Thousands of microbial genomes shed light on interconnected biogeochemical processes in an aquifer system.</title>
        <authorList>
            <person name="Anantharaman K."/>
            <person name="Brown C.T."/>
            <person name="Hug L.A."/>
            <person name="Sharon I."/>
            <person name="Castelle C.J."/>
            <person name="Probst A.J."/>
            <person name="Thomas B.C."/>
            <person name="Singh A."/>
            <person name="Wilkins M.J."/>
            <person name="Karaoz U."/>
            <person name="Brodie E.L."/>
            <person name="Williams K.H."/>
            <person name="Hubbard S.S."/>
            <person name="Banfield J.F."/>
        </authorList>
    </citation>
    <scope>NUCLEOTIDE SEQUENCE [LARGE SCALE GENOMIC DNA]</scope>
</reference>
<name>A0A1F4UQL8_UNCKA</name>
<evidence type="ECO:0000256" key="1">
    <source>
        <dbReference type="ARBA" id="ARBA00006700"/>
    </source>
</evidence>
<protein>
    <recommendedName>
        <fullName evidence="4">Large ribosomal subunit protein uL23</fullName>
    </recommendedName>
</protein>
<dbReference type="InterPro" id="IPR013025">
    <property type="entry name" value="Ribosomal_uL23-like"/>
</dbReference>
<dbReference type="GO" id="GO:0019843">
    <property type="term" value="F:rRNA binding"/>
    <property type="evidence" value="ECO:0007669"/>
    <property type="project" value="UniProtKB-UniRule"/>
</dbReference>
<organism evidence="5 6">
    <name type="scientific">candidate division WWE3 bacterium RIFCSPHIGHO2_01_FULL_42_13</name>
    <dbReference type="NCBI Taxonomy" id="1802617"/>
    <lineage>
        <taxon>Bacteria</taxon>
        <taxon>Katanobacteria</taxon>
    </lineage>
</organism>
<dbReference type="AlphaFoldDB" id="A0A1F4UQL8"/>
<dbReference type="GO" id="GO:0006412">
    <property type="term" value="P:translation"/>
    <property type="evidence" value="ECO:0007669"/>
    <property type="project" value="UniProtKB-UniRule"/>
</dbReference>
<dbReference type="STRING" id="1802617.A2886_01295"/>
<dbReference type="Gene3D" id="3.30.70.330">
    <property type="match status" value="1"/>
</dbReference>